<proteinExistence type="predicted"/>
<evidence type="ECO:0000313" key="2">
    <source>
        <dbReference type="EMBL" id="QKF94904.1"/>
    </source>
</evidence>
<keyword evidence="1" id="KW-1133">Transmembrane helix</keyword>
<name>A0A7D3QW76_9VIRU</name>
<organism evidence="2">
    <name type="scientific">Fadolivirus 2</name>
    <dbReference type="NCBI Taxonomy" id="2740747"/>
    <lineage>
        <taxon>Viruses</taxon>
        <taxon>Varidnaviria</taxon>
        <taxon>Bamfordvirae</taxon>
        <taxon>Nucleocytoviricota</taxon>
        <taxon>Megaviricetes</taxon>
        <taxon>Imitervirales</taxon>
        <taxon>Mimiviridae</taxon>
        <taxon>Klosneuvirinae</taxon>
        <taxon>Fadolivirus</taxon>
    </lineage>
</organism>
<gene>
    <name evidence="2" type="ORF">Fadolivirus_2_18</name>
</gene>
<dbReference type="SUPFAM" id="SSF53474">
    <property type="entry name" value="alpha/beta-Hydrolases"/>
    <property type="match status" value="1"/>
</dbReference>
<sequence length="254" mass="28893">MIFPIDLIIAACLLMWQEVLRYLVIFLINFSVTFPSILYHGVTSKYNQYTMLIDNTLPPGFHDVVVFVHGIDGSPVEFKTMMRELKNRNIPYKMMTVDFGSNAGKTINEEIDIINQTLQAQWTKIKTIHFVGVSKGGVDCLSYVKKYPQKVKSIITISSPVNGSKIALYQPLYPMASKELGYGADTFKDLITAPPQYKLFHIVPTWDHLIQPTECAKTQYGRTYTYTGYYSHVGIMYAPEVINIVHNELVTCPM</sequence>
<keyword evidence="1" id="KW-0812">Transmembrane</keyword>
<feature type="transmembrane region" description="Helical" evidence="1">
    <location>
        <begin position="20"/>
        <end position="42"/>
    </location>
</feature>
<protein>
    <submittedName>
        <fullName evidence="2">Triacylglycerol esterase/lipase EstA</fullName>
    </submittedName>
</protein>
<accession>A0A7D3QW76</accession>
<dbReference type="PANTHER" id="PTHR37946:SF1">
    <property type="entry name" value="SLL1969 PROTEIN"/>
    <property type="match status" value="1"/>
</dbReference>
<dbReference type="Gene3D" id="3.40.50.1820">
    <property type="entry name" value="alpha/beta hydrolase"/>
    <property type="match status" value="1"/>
</dbReference>
<evidence type="ECO:0000256" key="1">
    <source>
        <dbReference type="SAM" id="Phobius"/>
    </source>
</evidence>
<dbReference type="Pfam" id="PF02089">
    <property type="entry name" value="Palm_thioest"/>
    <property type="match status" value="1"/>
</dbReference>
<keyword evidence="1" id="KW-0472">Membrane</keyword>
<reference evidence="2" key="1">
    <citation type="submission" date="2020-04" db="EMBL/GenBank/DDBJ databases">
        <title>Advantages and limits of metagenomic assembly and binning of a giant virus.</title>
        <authorList>
            <person name="Schulz F."/>
            <person name="Andreani J."/>
            <person name="Francis R."/>
            <person name="Boudjemaa H."/>
            <person name="Bou Khalil J.Y."/>
            <person name="Lee J."/>
            <person name="La Scola B."/>
            <person name="Woyke T."/>
        </authorList>
    </citation>
    <scope>NUCLEOTIDE SEQUENCE</scope>
    <source>
        <strain evidence="2">FV2/VV64</strain>
    </source>
</reference>
<dbReference type="EMBL" id="MT418681">
    <property type="protein sequence ID" value="QKF94904.1"/>
    <property type="molecule type" value="Genomic_DNA"/>
</dbReference>
<dbReference type="PANTHER" id="PTHR37946">
    <property type="entry name" value="SLL1969 PROTEIN"/>
    <property type="match status" value="1"/>
</dbReference>
<dbReference type="InterPro" id="IPR029058">
    <property type="entry name" value="AB_hydrolase_fold"/>
</dbReference>